<dbReference type="InterPro" id="IPR025698">
    <property type="entry name" value="2TM_dom"/>
</dbReference>
<proteinExistence type="predicted"/>
<keyword evidence="4" id="KW-1185">Reference proteome</keyword>
<evidence type="ECO:0000313" key="3">
    <source>
        <dbReference type="EMBL" id="MDR6846096.1"/>
    </source>
</evidence>
<keyword evidence="1" id="KW-1133">Transmembrane helix</keyword>
<protein>
    <recommendedName>
        <fullName evidence="2">2TM domain-containing protein</fullName>
    </recommendedName>
</protein>
<dbReference type="Proteomes" id="UP001261871">
    <property type="component" value="Unassembled WGS sequence"/>
</dbReference>
<evidence type="ECO:0000313" key="4">
    <source>
        <dbReference type="Proteomes" id="UP001261871"/>
    </source>
</evidence>
<dbReference type="RefSeq" id="WP_310008003.1">
    <property type="nucleotide sequence ID" value="NZ_JAVDTX010000006.1"/>
</dbReference>
<accession>A0ABU1S4X3</accession>
<name>A0ABU1S4X3_9FLAO</name>
<dbReference type="Pfam" id="PF13239">
    <property type="entry name" value="2TM"/>
    <property type="match status" value="1"/>
</dbReference>
<feature type="domain" description="2TM" evidence="2">
    <location>
        <begin position="26"/>
        <end position="109"/>
    </location>
</feature>
<comment type="caution">
    <text evidence="3">The sequence shown here is derived from an EMBL/GenBank/DDBJ whole genome shotgun (WGS) entry which is preliminary data.</text>
</comment>
<reference evidence="3 4" key="1">
    <citation type="submission" date="2023-07" db="EMBL/GenBank/DDBJ databases">
        <title>Sorghum-associated microbial communities from plants grown in Nebraska, USA.</title>
        <authorList>
            <person name="Schachtman D."/>
        </authorList>
    </citation>
    <scope>NUCLEOTIDE SEQUENCE [LARGE SCALE GENOMIC DNA]</scope>
    <source>
        <strain evidence="3 4">BE124</strain>
    </source>
</reference>
<feature type="transmembrane region" description="Helical" evidence="1">
    <location>
        <begin position="75"/>
        <end position="95"/>
    </location>
</feature>
<feature type="transmembrane region" description="Helical" evidence="1">
    <location>
        <begin position="36"/>
        <end position="55"/>
    </location>
</feature>
<dbReference type="EMBL" id="JAVDTX010000006">
    <property type="protein sequence ID" value="MDR6846096.1"/>
    <property type="molecule type" value="Genomic_DNA"/>
</dbReference>
<keyword evidence="1" id="KW-0472">Membrane</keyword>
<organism evidence="3 4">
    <name type="scientific">Flavobacterium granuli</name>
    <dbReference type="NCBI Taxonomy" id="280093"/>
    <lineage>
        <taxon>Bacteria</taxon>
        <taxon>Pseudomonadati</taxon>
        <taxon>Bacteroidota</taxon>
        <taxon>Flavobacteriia</taxon>
        <taxon>Flavobacteriales</taxon>
        <taxon>Flavobacteriaceae</taxon>
        <taxon>Flavobacterium</taxon>
    </lineage>
</organism>
<evidence type="ECO:0000256" key="1">
    <source>
        <dbReference type="SAM" id="Phobius"/>
    </source>
</evidence>
<evidence type="ECO:0000259" key="2">
    <source>
        <dbReference type="Pfam" id="PF13239"/>
    </source>
</evidence>
<sequence length="115" mass="13934">MRRLRKHLYENFQDENFNAETRYELAYKRVKRIKGFYVHVLVYVLVNIYIIASSIYKGNFVPEDLSRWEFFSTPIFWGVGLIAHGLSVFGRDLFFSSNWEERKIKELMDKDRNQK</sequence>
<gene>
    <name evidence="3" type="ORF">J2W95_002807</name>
</gene>
<keyword evidence="1" id="KW-0812">Transmembrane</keyword>